<accession>A0AA50CMK3</accession>
<name>A0AA50CMK3_9HYPH</name>
<keyword evidence="3" id="KW-1185">Reference proteome</keyword>
<evidence type="ECO:0000313" key="2">
    <source>
        <dbReference type="EMBL" id="WLR98737.1"/>
    </source>
</evidence>
<dbReference type="Proteomes" id="UP001234585">
    <property type="component" value="Chromosome"/>
</dbReference>
<dbReference type="AlphaFoldDB" id="A0AA50CMK3"/>
<evidence type="ECO:0000256" key="1">
    <source>
        <dbReference type="SAM" id="Phobius"/>
    </source>
</evidence>
<reference evidence="2 3" key="1">
    <citation type="submission" date="2023-08" db="EMBL/GenBank/DDBJ databases">
        <title>Pathogen: clinical or host-associated sample.</title>
        <authorList>
            <person name="Hergert J."/>
            <person name="Casey R."/>
            <person name="Wagner J."/>
            <person name="Young E.L."/>
            <person name="Oakeson K.F."/>
        </authorList>
    </citation>
    <scope>NUCLEOTIDE SEQUENCE [LARGE SCALE GENOMIC DNA]</scope>
    <source>
        <strain evidence="2 3">1760953</strain>
    </source>
</reference>
<sequence length="141" mass="16109">MEDKTMGISRAPKLEWNLNTLLQLVSLATLLATGIYVWANTTRDVEELQRWRMGHEQYHKERLAEVKSVEGRTEERFRSIESEVRKIDNLTYRIAAAEQTTATTSAAIKDLQSLVSAQSGDIKVIREILQRLEAGQRRSPP</sequence>
<keyword evidence="1" id="KW-0812">Transmembrane</keyword>
<feature type="transmembrane region" description="Helical" evidence="1">
    <location>
        <begin position="21"/>
        <end position="39"/>
    </location>
</feature>
<protein>
    <submittedName>
        <fullName evidence="2">Uncharacterized protein</fullName>
    </submittedName>
</protein>
<keyword evidence="1" id="KW-0472">Membrane</keyword>
<proteinExistence type="predicted"/>
<gene>
    <name evidence="2" type="ORF">Q9313_06865</name>
</gene>
<keyword evidence="1" id="KW-1133">Transmembrane helix</keyword>
<organism evidence="2 3">
    <name type="scientific">Shinella sumterensis</name>
    <dbReference type="NCBI Taxonomy" id="1967501"/>
    <lineage>
        <taxon>Bacteria</taxon>
        <taxon>Pseudomonadati</taxon>
        <taxon>Pseudomonadota</taxon>
        <taxon>Alphaproteobacteria</taxon>
        <taxon>Hyphomicrobiales</taxon>
        <taxon>Rhizobiaceae</taxon>
        <taxon>Shinella</taxon>
    </lineage>
</organism>
<evidence type="ECO:0000313" key="3">
    <source>
        <dbReference type="Proteomes" id="UP001234585"/>
    </source>
</evidence>
<dbReference type="EMBL" id="CP132302">
    <property type="protein sequence ID" value="WLR98737.1"/>
    <property type="molecule type" value="Genomic_DNA"/>
</dbReference>
<dbReference type="RefSeq" id="WP_306038364.1">
    <property type="nucleotide sequence ID" value="NZ_CP132302.1"/>
</dbReference>